<protein>
    <submittedName>
        <fullName evidence="1">Uncharacterized protein</fullName>
    </submittedName>
</protein>
<dbReference type="RefSeq" id="WP_134833548.1">
    <property type="nucleotide sequence ID" value="NZ_CP037939.1"/>
</dbReference>
<name>A0ABX5SJX1_9LACO</name>
<evidence type="ECO:0000313" key="1">
    <source>
        <dbReference type="EMBL" id="QBR47641.1"/>
    </source>
</evidence>
<proteinExistence type="predicted"/>
<keyword evidence="2" id="KW-1185">Reference proteome</keyword>
<organism evidence="1 2">
    <name type="scientific">Leuconostoc kimchii</name>
    <dbReference type="NCBI Taxonomy" id="136609"/>
    <lineage>
        <taxon>Bacteria</taxon>
        <taxon>Bacillati</taxon>
        <taxon>Bacillota</taxon>
        <taxon>Bacilli</taxon>
        <taxon>Lactobacillales</taxon>
        <taxon>Lactobacillaceae</taxon>
        <taxon>Leuconostoc</taxon>
    </lineage>
</organism>
<sequence length="71" mass="8534">MTSNDHLYLYSNDKEYLYHYLPPLDIAIKISRIISTRFTVKDFDLNRREMLADKFNITDYSLTKLLTEIKN</sequence>
<reference evidence="1 2" key="1">
    <citation type="submission" date="2019-03" db="EMBL/GenBank/DDBJ databases">
        <title>Complete Genome Sequence of Leuconostoc kimchii strain NKJ218 Isolated from Homemade Kimchi.</title>
        <authorList>
            <person name="Jung J.Y."/>
            <person name="Jin H.M."/>
            <person name="Jung J.-W."/>
            <person name="Lee S.-Y."/>
            <person name="Ryu B.-G."/>
            <person name="Han S.-S."/>
            <person name="Kang H.K."/>
            <person name="Choi H.W."/>
            <person name="Chung E.J."/>
            <person name="Choi K.-M."/>
        </authorList>
    </citation>
    <scope>NUCLEOTIDE SEQUENCE [LARGE SCALE GENOMIC DNA]</scope>
    <source>
        <strain evidence="1 2">NKJ218</strain>
    </source>
</reference>
<gene>
    <name evidence="1" type="ORF">EW139_05710</name>
</gene>
<dbReference type="Proteomes" id="UP000295756">
    <property type="component" value="Chromosome"/>
</dbReference>
<evidence type="ECO:0000313" key="2">
    <source>
        <dbReference type="Proteomes" id="UP000295756"/>
    </source>
</evidence>
<dbReference type="EMBL" id="CP037939">
    <property type="protein sequence ID" value="QBR47641.1"/>
    <property type="molecule type" value="Genomic_DNA"/>
</dbReference>
<accession>A0ABX5SJX1</accession>